<dbReference type="Proteomes" id="UP000186922">
    <property type="component" value="Unassembled WGS sequence"/>
</dbReference>
<keyword evidence="2" id="KW-1185">Reference proteome</keyword>
<proteinExistence type="predicted"/>
<dbReference type="EMBL" id="BDGG01000016">
    <property type="protein sequence ID" value="GAV07894.1"/>
    <property type="molecule type" value="Genomic_DNA"/>
</dbReference>
<organism evidence="1 2">
    <name type="scientific">Ramazzottius varieornatus</name>
    <name type="common">Water bear</name>
    <name type="synonym">Tardigrade</name>
    <dbReference type="NCBI Taxonomy" id="947166"/>
    <lineage>
        <taxon>Eukaryota</taxon>
        <taxon>Metazoa</taxon>
        <taxon>Ecdysozoa</taxon>
        <taxon>Tardigrada</taxon>
        <taxon>Eutardigrada</taxon>
        <taxon>Parachela</taxon>
        <taxon>Hypsibioidea</taxon>
        <taxon>Ramazzottiidae</taxon>
        <taxon>Ramazzottius</taxon>
    </lineage>
</organism>
<comment type="caution">
    <text evidence="1">The sequence shown here is derived from an EMBL/GenBank/DDBJ whole genome shotgun (WGS) entry which is preliminary data.</text>
</comment>
<reference evidence="1 2" key="1">
    <citation type="journal article" date="2016" name="Nat. Commun.">
        <title>Extremotolerant tardigrade genome and improved radiotolerance of human cultured cells by tardigrade-unique protein.</title>
        <authorList>
            <person name="Hashimoto T."/>
            <person name="Horikawa D.D."/>
            <person name="Saito Y."/>
            <person name="Kuwahara H."/>
            <person name="Kozuka-Hata H."/>
            <person name="Shin-I T."/>
            <person name="Minakuchi Y."/>
            <person name="Ohishi K."/>
            <person name="Motoyama A."/>
            <person name="Aizu T."/>
            <person name="Enomoto A."/>
            <person name="Kondo K."/>
            <person name="Tanaka S."/>
            <person name="Hara Y."/>
            <person name="Koshikawa S."/>
            <person name="Sagara H."/>
            <person name="Miura T."/>
            <person name="Yokobori S."/>
            <person name="Miyagawa K."/>
            <person name="Suzuki Y."/>
            <person name="Kubo T."/>
            <person name="Oyama M."/>
            <person name="Kohara Y."/>
            <person name="Fujiyama A."/>
            <person name="Arakawa K."/>
            <person name="Katayama T."/>
            <person name="Toyoda A."/>
            <person name="Kunieda T."/>
        </authorList>
    </citation>
    <scope>NUCLEOTIDE SEQUENCE [LARGE SCALE GENOMIC DNA]</scope>
    <source>
        <strain evidence="1 2">YOKOZUNA-1</strain>
    </source>
</reference>
<accession>A0A1D1W8Q2</accession>
<dbReference type="AlphaFoldDB" id="A0A1D1W8Q2"/>
<gene>
    <name evidence="1" type="primary">RvY_17674-1</name>
    <name evidence="1" type="synonym">RvY_17674.1</name>
    <name evidence="1" type="ORF">RvY_17674</name>
</gene>
<name>A0A1D1W8Q2_RAMVA</name>
<sequence length="82" mass="9584">MSAHQPCQRCQLTHTKILQPSLPDLHMTFIPFVTLAHQVKPRTPKTSRDIIFDKLKDIQGWSFHLSCMDAREYLTLYQCAKK</sequence>
<evidence type="ECO:0000313" key="1">
    <source>
        <dbReference type="EMBL" id="GAV07894.1"/>
    </source>
</evidence>
<evidence type="ECO:0000313" key="2">
    <source>
        <dbReference type="Proteomes" id="UP000186922"/>
    </source>
</evidence>
<protein>
    <submittedName>
        <fullName evidence="1">Uncharacterized protein</fullName>
    </submittedName>
</protein>